<proteinExistence type="predicted"/>
<accession>A0A6I8LIZ2</accession>
<evidence type="ECO:0000313" key="1">
    <source>
        <dbReference type="EMBL" id="VVJ16318.1"/>
    </source>
</evidence>
<dbReference type="Proteomes" id="UP000399805">
    <property type="component" value="Unassembled WGS sequence"/>
</dbReference>
<gene>
    <name evidence="1" type="ORF">AA23TX_01339</name>
</gene>
<reference evidence="1 2" key="1">
    <citation type="submission" date="2019-09" db="EMBL/GenBank/DDBJ databases">
        <authorList>
            <person name="Leyn A S."/>
        </authorList>
    </citation>
    <scope>NUCLEOTIDE SEQUENCE [LARGE SCALE GENOMIC DNA]</scope>
    <source>
        <strain evidence="1">AA231_1</strain>
    </source>
</reference>
<protein>
    <submittedName>
        <fullName evidence="1">Uncharacterized protein</fullName>
    </submittedName>
</protein>
<keyword evidence="2" id="KW-1185">Reference proteome</keyword>
<name>A0A6I8LIZ2_9PSEU</name>
<dbReference type="AlphaFoldDB" id="A0A6I8LIZ2"/>
<dbReference type="EMBL" id="CABVGP010000001">
    <property type="protein sequence ID" value="VVJ16318.1"/>
    <property type="molecule type" value="Genomic_DNA"/>
</dbReference>
<sequence>MMSDQATAVPGAFTDARQRQRADALFDDEFGGGAQQRGFGLVAALLLGATGSGHGEDPTTYLPADQQVCQSGRVARTEDFDDRD</sequence>
<evidence type="ECO:0000313" key="2">
    <source>
        <dbReference type="Proteomes" id="UP000399805"/>
    </source>
</evidence>
<organism evidence="1 2">
    <name type="scientific">Amycolatopsis camponoti</name>
    <dbReference type="NCBI Taxonomy" id="2606593"/>
    <lineage>
        <taxon>Bacteria</taxon>
        <taxon>Bacillati</taxon>
        <taxon>Actinomycetota</taxon>
        <taxon>Actinomycetes</taxon>
        <taxon>Pseudonocardiales</taxon>
        <taxon>Pseudonocardiaceae</taxon>
        <taxon>Amycolatopsis</taxon>
    </lineage>
</organism>